<protein>
    <submittedName>
        <fullName evidence="1">Uncharacterized protein</fullName>
    </submittedName>
</protein>
<dbReference type="PANTHER" id="PTHR42085:SF2">
    <property type="entry name" value="F-BOX DOMAIN-CONTAINING PROTEIN"/>
    <property type="match status" value="1"/>
</dbReference>
<gene>
    <name evidence="1" type="ORF">OHK93_002318</name>
</gene>
<dbReference type="AlphaFoldDB" id="A0AA43QRB2"/>
<evidence type="ECO:0000313" key="1">
    <source>
        <dbReference type="EMBL" id="MDI1491112.1"/>
    </source>
</evidence>
<organism evidence="1 2">
    <name type="scientific">Ramalina farinacea</name>
    <dbReference type="NCBI Taxonomy" id="258253"/>
    <lineage>
        <taxon>Eukaryota</taxon>
        <taxon>Fungi</taxon>
        <taxon>Dikarya</taxon>
        <taxon>Ascomycota</taxon>
        <taxon>Pezizomycotina</taxon>
        <taxon>Lecanoromycetes</taxon>
        <taxon>OSLEUM clade</taxon>
        <taxon>Lecanoromycetidae</taxon>
        <taxon>Lecanorales</taxon>
        <taxon>Lecanorineae</taxon>
        <taxon>Ramalinaceae</taxon>
        <taxon>Ramalina</taxon>
    </lineage>
</organism>
<proteinExistence type="predicted"/>
<accession>A0AA43QRB2</accession>
<dbReference type="EMBL" id="JAPUFD010000013">
    <property type="protein sequence ID" value="MDI1491112.1"/>
    <property type="molecule type" value="Genomic_DNA"/>
</dbReference>
<dbReference type="PANTHER" id="PTHR42085">
    <property type="entry name" value="F-BOX DOMAIN-CONTAINING PROTEIN"/>
    <property type="match status" value="1"/>
</dbReference>
<sequence length="241" mass="27721">MARAPASFATLPPEVRLLIYRQVYFSEVLPCVLPTNRDNKSSVPPLHLINRTVYQECLPLLYSSVAFRFMGTVQDLAWLRAVRRGEKWAWIRHVCFADWNFGGISVPTNRSNRMFSILNHCRSLTIEFGISMFQFGATRHDLHTIHGFEYAKADECPALDTRCTYHDQPRFLRDHSLARGIQYADIIVESLIEHFTSECPGRCRCHSGAERPMRPGSQVHLRWLYPQGRCAQCYSNVGRTG</sequence>
<reference evidence="1" key="1">
    <citation type="journal article" date="2023" name="Genome Biol. Evol.">
        <title>First Whole Genome Sequence and Flow Cytometry Genome Size Data for the Lichen-Forming Fungus Ramalina farinacea (Ascomycota).</title>
        <authorList>
            <person name="Llewellyn T."/>
            <person name="Mian S."/>
            <person name="Hill R."/>
            <person name="Leitch I.J."/>
            <person name="Gaya E."/>
        </authorList>
    </citation>
    <scope>NUCLEOTIDE SEQUENCE</scope>
    <source>
        <strain evidence="1">LIQ254RAFAR</strain>
    </source>
</reference>
<dbReference type="InterPro" id="IPR038883">
    <property type="entry name" value="AN11006-like"/>
</dbReference>
<name>A0AA43QRB2_9LECA</name>
<comment type="caution">
    <text evidence="1">The sequence shown here is derived from an EMBL/GenBank/DDBJ whole genome shotgun (WGS) entry which is preliminary data.</text>
</comment>
<keyword evidence="2" id="KW-1185">Reference proteome</keyword>
<evidence type="ECO:0000313" key="2">
    <source>
        <dbReference type="Proteomes" id="UP001161017"/>
    </source>
</evidence>
<dbReference type="Proteomes" id="UP001161017">
    <property type="component" value="Unassembled WGS sequence"/>
</dbReference>